<accession>A0A0G2ZDN5</accession>
<keyword evidence="4 8" id="KW-0032">Aminotransferase</keyword>
<protein>
    <submittedName>
        <fullName evidence="8">Aspartate aminotransferase</fullName>
    </submittedName>
</protein>
<evidence type="ECO:0000256" key="3">
    <source>
        <dbReference type="ARBA" id="ARBA00011738"/>
    </source>
</evidence>
<evidence type="ECO:0000256" key="5">
    <source>
        <dbReference type="ARBA" id="ARBA00022679"/>
    </source>
</evidence>
<dbReference type="Gene3D" id="3.90.1150.10">
    <property type="entry name" value="Aspartate Aminotransferase, domain 1"/>
    <property type="match status" value="1"/>
</dbReference>
<dbReference type="SUPFAM" id="SSF53383">
    <property type="entry name" value="PLP-dependent transferases"/>
    <property type="match status" value="1"/>
</dbReference>
<name>A0A0G2ZDN5_9BACT</name>
<dbReference type="FunFam" id="3.40.640.10:FF:000053">
    <property type="entry name" value="Aminotransferase, class I"/>
    <property type="match status" value="1"/>
</dbReference>
<dbReference type="GO" id="GO:0030170">
    <property type="term" value="F:pyridoxal phosphate binding"/>
    <property type="evidence" value="ECO:0007669"/>
    <property type="project" value="InterPro"/>
</dbReference>
<dbReference type="InterPro" id="IPR050859">
    <property type="entry name" value="Class-I_PLP-dep_aminotransf"/>
</dbReference>
<evidence type="ECO:0000313" key="9">
    <source>
        <dbReference type="Proteomes" id="UP000035159"/>
    </source>
</evidence>
<feature type="domain" description="Aminotransferase class I/classII large" evidence="7">
    <location>
        <begin position="47"/>
        <end position="396"/>
    </location>
</feature>
<comment type="similarity">
    <text evidence="2">Belongs to the class-I pyridoxal-phosphate-dependent aminotransferase family.</text>
</comment>
<dbReference type="KEGG" id="kpf:IX53_10345"/>
<evidence type="ECO:0000256" key="2">
    <source>
        <dbReference type="ARBA" id="ARBA00007441"/>
    </source>
</evidence>
<keyword evidence="9" id="KW-1185">Reference proteome</keyword>
<dbReference type="Proteomes" id="UP000035159">
    <property type="component" value="Chromosome"/>
</dbReference>
<evidence type="ECO:0000259" key="7">
    <source>
        <dbReference type="Pfam" id="PF00155"/>
    </source>
</evidence>
<evidence type="ECO:0000256" key="4">
    <source>
        <dbReference type="ARBA" id="ARBA00022576"/>
    </source>
</evidence>
<dbReference type="InterPro" id="IPR015421">
    <property type="entry name" value="PyrdxlP-dep_Trfase_major"/>
</dbReference>
<dbReference type="EMBL" id="CP011232">
    <property type="protein sequence ID" value="AKI98161.1"/>
    <property type="molecule type" value="Genomic_DNA"/>
</dbReference>
<dbReference type="STRING" id="1330330.IX53_10345"/>
<dbReference type="Pfam" id="PF00155">
    <property type="entry name" value="Aminotran_1_2"/>
    <property type="match status" value="1"/>
</dbReference>
<keyword evidence="6" id="KW-0663">Pyridoxal phosphate</keyword>
<dbReference type="InterPro" id="IPR004839">
    <property type="entry name" value="Aminotransferase_I/II_large"/>
</dbReference>
<dbReference type="AlphaFoldDB" id="A0A0G2ZDN5"/>
<evidence type="ECO:0000256" key="6">
    <source>
        <dbReference type="ARBA" id="ARBA00022898"/>
    </source>
</evidence>
<dbReference type="InterPro" id="IPR015424">
    <property type="entry name" value="PyrdxlP-dep_Trfase"/>
</dbReference>
<dbReference type="InterPro" id="IPR015422">
    <property type="entry name" value="PyrdxlP-dep_Trfase_small"/>
</dbReference>
<dbReference type="RefSeq" id="WP_047755296.1">
    <property type="nucleotide sequence ID" value="NZ_CAJUHA010000010.1"/>
</dbReference>
<dbReference type="OrthoDB" id="9802328at2"/>
<evidence type="ECO:0000256" key="1">
    <source>
        <dbReference type="ARBA" id="ARBA00001933"/>
    </source>
</evidence>
<gene>
    <name evidence="8" type="ORF">IX53_10345</name>
</gene>
<reference evidence="8 9" key="1">
    <citation type="submission" date="2015-04" db="EMBL/GenBank/DDBJ databases">
        <title>Complete Genome Sequence of Kosmotoga pacifica SLHLJ1.</title>
        <authorList>
            <person name="Jiang L.J."/>
            <person name="Shao Z.Z."/>
            <person name="Jebbar M."/>
        </authorList>
    </citation>
    <scope>NUCLEOTIDE SEQUENCE [LARGE SCALE GENOMIC DNA]</scope>
    <source>
        <strain evidence="8 9">SLHLJ1</strain>
    </source>
</reference>
<comment type="cofactor">
    <cofactor evidence="1">
        <name>pyridoxal 5'-phosphate</name>
        <dbReference type="ChEBI" id="CHEBI:597326"/>
    </cofactor>
</comment>
<dbReference type="PANTHER" id="PTHR42790">
    <property type="entry name" value="AMINOTRANSFERASE"/>
    <property type="match status" value="1"/>
</dbReference>
<evidence type="ECO:0000313" key="8">
    <source>
        <dbReference type="EMBL" id="AKI98161.1"/>
    </source>
</evidence>
<comment type="subunit">
    <text evidence="3">Homodimer.</text>
</comment>
<sequence>MKDFKFSNTGKKLTSSIIRELLKDVSIPGMISFGGGVPDPSTFPRYELSEITQKVIEEEFSYSLQYGPTEGDDVLKKAYIEYLKKNEGIKGLSTENLLITVGSQSALFLLSLVLLDKDSKYFVSKPVYLGAASAFSMRSTNHIDLPLSENGIDTELLEKKLAELASSGEIKNVKFIYVIPNFHNPAGVTLSLERRKKLLELADKYDLLIVEDDPYGDLRYEGEAIPSMFKMAGKDRVLLLKTFSKVLSPGMRLGFVIGHEEFIRKLVLAKQAVDLCSPSLTQRIAGRFLQKYDLKELLKPTIDMYRKKKDLMLEELKKNFSDMQGVHWTKPQGGLFIWLTLPEGFDTMEMMDYGKKNGILFIPGAAFSIGGGCDNSMRLSFCLPPEKDIVEGVKRLKQTVLEYGKEKGLL</sequence>
<proteinExistence type="inferred from homology"/>
<organism evidence="8 9">
    <name type="scientific">Kosmotoga pacifica</name>
    <dbReference type="NCBI Taxonomy" id="1330330"/>
    <lineage>
        <taxon>Bacteria</taxon>
        <taxon>Thermotogati</taxon>
        <taxon>Thermotogota</taxon>
        <taxon>Thermotogae</taxon>
        <taxon>Kosmotogales</taxon>
        <taxon>Kosmotogaceae</taxon>
        <taxon>Kosmotoga</taxon>
    </lineage>
</organism>
<dbReference type="GO" id="GO:1901605">
    <property type="term" value="P:alpha-amino acid metabolic process"/>
    <property type="evidence" value="ECO:0007669"/>
    <property type="project" value="TreeGrafter"/>
</dbReference>
<dbReference type="CDD" id="cd00609">
    <property type="entry name" value="AAT_like"/>
    <property type="match status" value="1"/>
</dbReference>
<dbReference type="PATRIC" id="fig|1330330.3.peg.2102"/>
<dbReference type="GO" id="GO:0008483">
    <property type="term" value="F:transaminase activity"/>
    <property type="evidence" value="ECO:0007669"/>
    <property type="project" value="UniProtKB-KW"/>
</dbReference>
<keyword evidence="5 8" id="KW-0808">Transferase</keyword>
<dbReference type="Gene3D" id="3.40.640.10">
    <property type="entry name" value="Type I PLP-dependent aspartate aminotransferase-like (Major domain)"/>
    <property type="match status" value="1"/>
</dbReference>
<dbReference type="PANTHER" id="PTHR42790:SF19">
    <property type="entry name" value="KYNURENINE_ALPHA-AMINOADIPATE AMINOTRANSFERASE, MITOCHONDRIAL"/>
    <property type="match status" value="1"/>
</dbReference>